<name>A0A6A4Q8G5_LUPAL</name>
<reference evidence="4" key="1">
    <citation type="journal article" date="2020" name="Nat. Commun.">
        <title>Genome sequence of the cluster root forming white lupin.</title>
        <authorList>
            <person name="Hufnagel B."/>
            <person name="Marques A."/>
            <person name="Soriano A."/>
            <person name="Marques L."/>
            <person name="Divol F."/>
            <person name="Doumas P."/>
            <person name="Sallet E."/>
            <person name="Mancinotti D."/>
            <person name="Carrere S."/>
            <person name="Marande W."/>
            <person name="Arribat S."/>
            <person name="Keller J."/>
            <person name="Huneau C."/>
            <person name="Blein T."/>
            <person name="Aime D."/>
            <person name="Laguerre M."/>
            <person name="Taylor J."/>
            <person name="Schubert V."/>
            <person name="Nelson M."/>
            <person name="Geu-Flores F."/>
            <person name="Crespi M."/>
            <person name="Gallardo-Guerrero K."/>
            <person name="Delaux P.-M."/>
            <person name="Salse J."/>
            <person name="Berges H."/>
            <person name="Guyot R."/>
            <person name="Gouzy J."/>
            <person name="Peret B."/>
        </authorList>
    </citation>
    <scope>NUCLEOTIDE SEQUENCE [LARGE SCALE GENOMIC DNA]</scope>
    <source>
        <strain evidence="4">cv. Amiga</strain>
    </source>
</reference>
<evidence type="ECO:0000313" key="4">
    <source>
        <dbReference type="Proteomes" id="UP000447434"/>
    </source>
</evidence>
<dbReference type="Pfam" id="PF07839">
    <property type="entry name" value="CaM_binding"/>
    <property type="match status" value="1"/>
</dbReference>
<protein>
    <submittedName>
        <fullName evidence="3">Putative Calmodulin-binding domain, plant</fullName>
    </submittedName>
</protein>
<dbReference type="AlphaFoldDB" id="A0A6A4Q8G5"/>
<evidence type="ECO:0000256" key="1">
    <source>
        <dbReference type="SAM" id="MobiDB-lite"/>
    </source>
</evidence>
<evidence type="ECO:0000313" key="3">
    <source>
        <dbReference type="EMBL" id="KAE9609644.1"/>
    </source>
</evidence>
<feature type="compositionally biased region" description="Basic and acidic residues" evidence="1">
    <location>
        <begin position="156"/>
        <end position="168"/>
    </location>
</feature>
<feature type="compositionally biased region" description="Low complexity" evidence="1">
    <location>
        <begin position="304"/>
        <end position="313"/>
    </location>
</feature>
<feature type="domain" description="Calmodulin-binding" evidence="2">
    <location>
        <begin position="430"/>
        <end position="544"/>
    </location>
</feature>
<feature type="region of interest" description="Disordered" evidence="1">
    <location>
        <begin position="138"/>
        <end position="249"/>
    </location>
</feature>
<feature type="compositionally biased region" description="Low complexity" evidence="1">
    <location>
        <begin position="96"/>
        <end position="108"/>
    </location>
</feature>
<dbReference type="GO" id="GO:0005516">
    <property type="term" value="F:calmodulin binding"/>
    <property type="evidence" value="ECO:0007669"/>
    <property type="project" value="InterPro"/>
</dbReference>
<keyword evidence="4" id="KW-1185">Reference proteome</keyword>
<dbReference type="SMART" id="SM01054">
    <property type="entry name" value="CaM_binding"/>
    <property type="match status" value="1"/>
</dbReference>
<feature type="compositionally biased region" description="Basic residues" evidence="1">
    <location>
        <begin position="203"/>
        <end position="216"/>
    </location>
</feature>
<feature type="region of interest" description="Disordered" evidence="1">
    <location>
        <begin position="276"/>
        <end position="349"/>
    </location>
</feature>
<accession>A0A6A4Q8G5</accession>
<organism evidence="3 4">
    <name type="scientific">Lupinus albus</name>
    <name type="common">White lupine</name>
    <name type="synonym">Lupinus termis</name>
    <dbReference type="NCBI Taxonomy" id="3870"/>
    <lineage>
        <taxon>Eukaryota</taxon>
        <taxon>Viridiplantae</taxon>
        <taxon>Streptophyta</taxon>
        <taxon>Embryophyta</taxon>
        <taxon>Tracheophyta</taxon>
        <taxon>Spermatophyta</taxon>
        <taxon>Magnoliopsida</taxon>
        <taxon>eudicotyledons</taxon>
        <taxon>Gunneridae</taxon>
        <taxon>Pentapetalae</taxon>
        <taxon>rosids</taxon>
        <taxon>fabids</taxon>
        <taxon>Fabales</taxon>
        <taxon>Fabaceae</taxon>
        <taxon>Papilionoideae</taxon>
        <taxon>50 kb inversion clade</taxon>
        <taxon>genistoids sensu lato</taxon>
        <taxon>core genistoids</taxon>
        <taxon>Genisteae</taxon>
        <taxon>Lupinus</taxon>
    </lineage>
</organism>
<feature type="region of interest" description="Disordered" evidence="1">
    <location>
        <begin position="87"/>
        <end position="109"/>
    </location>
</feature>
<feature type="compositionally biased region" description="Low complexity" evidence="1">
    <location>
        <begin position="217"/>
        <end position="226"/>
    </location>
</feature>
<gene>
    <name evidence="3" type="ORF">Lalb_Chr07g0178231</name>
</gene>
<dbReference type="Proteomes" id="UP000447434">
    <property type="component" value="Chromosome 7"/>
</dbReference>
<proteinExistence type="predicted"/>
<sequence>MTEVVYEKIEAEYDDEKANPIERLLTIKKGSHKAISRYLSGPTGSCHYVCKYGTKRAIEAKPWKTIQKKVATRERKIEVPGENVTRFAMNKKSRSSSKPSPVSKSGKSNIPVDIIKEVITSEKNSTPLEEANVSVELNNSGIRQTEPEPSSISVEEVSKNQTKREIVKNKSGYGSSSRKETATEIRCKQKMTYLIGGKEKPKLRSNRLSPKHRAKKPSTSSSKTIKNLTEESLMKTNENVEEAKPEELESNENLPYKILDVIEPTNADLCEKPTQACDANKVPSPPPASLGDGSLKQTIEKSSKSGVSAASSRKGLKHGIRSNISHISSGDKGKRNMLHKTGSASRSPSVLSYISSSNITGHGSQGENMKVGYKIRPKLSTIVGAANMVVPARKLTFKRGRVIELQPQSNNIARRLKFRPVRLLGDDFQNNINGTIRRIITSKEGDNSESNAASIKAEKFVYKYQTVEGSKRRTIVRKIGGDRSKIDGSKSGPEKVALRHEIIVGEKLNRPLYNNVIEETASRLAGLRKSNVKALVGAFETVISLDSPRAEATHVEVSTPC</sequence>
<dbReference type="PANTHER" id="PTHR33349">
    <property type="entry name" value="EMB|CAB62594.1"/>
    <property type="match status" value="1"/>
</dbReference>
<dbReference type="EMBL" id="WOCE01000007">
    <property type="protein sequence ID" value="KAE9609644.1"/>
    <property type="molecule type" value="Genomic_DNA"/>
</dbReference>
<dbReference type="PANTHER" id="PTHR33349:SF41">
    <property type="entry name" value="EMB|CAB62594.1"/>
    <property type="match status" value="1"/>
</dbReference>
<comment type="caution">
    <text evidence="3">The sequence shown here is derived from an EMBL/GenBank/DDBJ whole genome shotgun (WGS) entry which is preliminary data.</text>
</comment>
<evidence type="ECO:0000259" key="2">
    <source>
        <dbReference type="SMART" id="SM01054"/>
    </source>
</evidence>
<feature type="compositionally biased region" description="Basic and acidic residues" evidence="1">
    <location>
        <begin position="177"/>
        <end position="187"/>
    </location>
</feature>
<dbReference type="OrthoDB" id="766386at2759"/>
<dbReference type="InterPro" id="IPR012417">
    <property type="entry name" value="CaM-bd_dom_pln"/>
</dbReference>